<dbReference type="PROSITE" id="PS00028">
    <property type="entry name" value="ZINC_FINGER_C2H2_1"/>
    <property type="match status" value="1"/>
</dbReference>
<evidence type="ECO:0000256" key="1">
    <source>
        <dbReference type="PROSITE-ProRule" id="PRU00206"/>
    </source>
</evidence>
<dbReference type="PROSITE" id="PS00652">
    <property type="entry name" value="TNFR_NGFR_1"/>
    <property type="match status" value="1"/>
</dbReference>
<keyword evidence="4" id="KW-0732">Signal</keyword>
<proteinExistence type="predicted"/>
<dbReference type="InterPro" id="IPR001368">
    <property type="entry name" value="TNFR/NGFR_Cys_rich_reg"/>
</dbReference>
<dbReference type="PROSITE" id="PS50050">
    <property type="entry name" value="TNFR_NGFR_2"/>
    <property type="match status" value="1"/>
</dbReference>
<feature type="region of interest" description="Disordered" evidence="2">
    <location>
        <begin position="72"/>
        <end position="97"/>
    </location>
</feature>
<name>A0A653DR55_CALMS</name>
<feature type="disulfide bond" evidence="1">
    <location>
        <begin position="39"/>
        <end position="52"/>
    </location>
</feature>
<dbReference type="SMART" id="SM00208">
    <property type="entry name" value="TNFR"/>
    <property type="match status" value="1"/>
</dbReference>
<dbReference type="AlphaFoldDB" id="A0A653DR55"/>
<dbReference type="InterPro" id="IPR013087">
    <property type="entry name" value="Znf_C2H2_type"/>
</dbReference>
<feature type="chain" id="PRO_5024991427" description="TNFR-Cys domain-containing protein" evidence="4">
    <location>
        <begin position="21"/>
        <end position="196"/>
    </location>
</feature>
<evidence type="ECO:0000256" key="3">
    <source>
        <dbReference type="SAM" id="Phobius"/>
    </source>
</evidence>
<dbReference type="Pfam" id="PF00020">
    <property type="entry name" value="TNFR_c6"/>
    <property type="match status" value="1"/>
</dbReference>
<keyword evidence="7" id="KW-1185">Reference proteome</keyword>
<dbReference type="EMBL" id="CAACVG010013922">
    <property type="protein sequence ID" value="VEN62502.1"/>
    <property type="molecule type" value="Genomic_DNA"/>
</dbReference>
<reference evidence="6 7" key="1">
    <citation type="submission" date="2019-01" db="EMBL/GenBank/DDBJ databases">
        <authorList>
            <person name="Sayadi A."/>
        </authorList>
    </citation>
    <scope>NUCLEOTIDE SEQUENCE [LARGE SCALE GENOMIC DNA]</scope>
</reference>
<accession>A0A653DR55</accession>
<feature type="signal peptide" evidence="4">
    <location>
        <begin position="1"/>
        <end position="20"/>
    </location>
</feature>
<evidence type="ECO:0000256" key="4">
    <source>
        <dbReference type="SAM" id="SignalP"/>
    </source>
</evidence>
<keyword evidence="1" id="KW-1015">Disulfide bond</keyword>
<keyword evidence="3" id="KW-0812">Transmembrane</keyword>
<feature type="repeat" description="TNFR-Cys" evidence="1">
    <location>
        <begin position="22"/>
        <end position="60"/>
    </location>
</feature>
<keyword evidence="3" id="KW-1133">Transmembrane helix</keyword>
<gene>
    <name evidence="6" type="ORF">CALMAC_LOCUS19599</name>
</gene>
<evidence type="ECO:0000259" key="5">
    <source>
        <dbReference type="PROSITE" id="PS50050"/>
    </source>
</evidence>
<dbReference type="OrthoDB" id="6126731at2759"/>
<feature type="non-terminal residue" evidence="6">
    <location>
        <position position="1"/>
    </location>
</feature>
<feature type="disulfide bond" evidence="1">
    <location>
        <begin position="42"/>
        <end position="60"/>
    </location>
</feature>
<feature type="domain" description="TNFR-Cys" evidence="5">
    <location>
        <begin position="22"/>
        <end position="60"/>
    </location>
</feature>
<dbReference type="Gene3D" id="2.10.50.10">
    <property type="entry name" value="Tumor Necrosis Factor Receptor, subunit A, domain 2"/>
    <property type="match status" value="1"/>
</dbReference>
<sequence>QVVPFTVLLTVVSLPLIVAASLCPEKQFLHSRLQTCLNCSECGPGLVALRPCELHRDTHCGPISELIKTLQVSQGGGPHHRHRHQGRRKEHEGTQAVTSQNGEDIVWRYGEDIQNKADLPPSMSPGGFPQDSPPLAMEVSSSEVPFSGAETLVWDWQAVALTTAVFACILFFLAVTLYSLHQARQWRRLKENFEAG</sequence>
<evidence type="ECO:0000313" key="6">
    <source>
        <dbReference type="EMBL" id="VEN62502.1"/>
    </source>
</evidence>
<evidence type="ECO:0000256" key="2">
    <source>
        <dbReference type="SAM" id="MobiDB-lite"/>
    </source>
</evidence>
<dbReference type="Proteomes" id="UP000410492">
    <property type="component" value="Unassembled WGS sequence"/>
</dbReference>
<evidence type="ECO:0000313" key="7">
    <source>
        <dbReference type="Proteomes" id="UP000410492"/>
    </source>
</evidence>
<keyword evidence="3" id="KW-0472">Membrane</keyword>
<organism evidence="6 7">
    <name type="scientific">Callosobruchus maculatus</name>
    <name type="common">Southern cowpea weevil</name>
    <name type="synonym">Pulse bruchid</name>
    <dbReference type="NCBI Taxonomy" id="64391"/>
    <lineage>
        <taxon>Eukaryota</taxon>
        <taxon>Metazoa</taxon>
        <taxon>Ecdysozoa</taxon>
        <taxon>Arthropoda</taxon>
        <taxon>Hexapoda</taxon>
        <taxon>Insecta</taxon>
        <taxon>Pterygota</taxon>
        <taxon>Neoptera</taxon>
        <taxon>Endopterygota</taxon>
        <taxon>Coleoptera</taxon>
        <taxon>Polyphaga</taxon>
        <taxon>Cucujiformia</taxon>
        <taxon>Chrysomeloidea</taxon>
        <taxon>Chrysomelidae</taxon>
        <taxon>Bruchinae</taxon>
        <taxon>Bruchini</taxon>
        <taxon>Callosobruchus</taxon>
    </lineage>
</organism>
<feature type="transmembrane region" description="Helical" evidence="3">
    <location>
        <begin position="156"/>
        <end position="180"/>
    </location>
</feature>
<feature type="compositionally biased region" description="Basic residues" evidence="2">
    <location>
        <begin position="78"/>
        <end position="88"/>
    </location>
</feature>
<feature type="non-terminal residue" evidence="6">
    <location>
        <position position="196"/>
    </location>
</feature>
<protein>
    <recommendedName>
        <fullName evidence="5">TNFR-Cys domain-containing protein</fullName>
    </recommendedName>
</protein>
<comment type="caution">
    <text evidence="1">Lacks conserved residue(s) required for the propagation of feature annotation.</text>
</comment>